<evidence type="ECO:0000313" key="2">
    <source>
        <dbReference type="EMBL" id="RWQ95775.1"/>
    </source>
</evidence>
<dbReference type="Gene3D" id="1.10.510.10">
    <property type="entry name" value="Transferase(Phosphotransferase) domain 1"/>
    <property type="match status" value="1"/>
</dbReference>
<comment type="caution">
    <text evidence="2">The sequence shown here is derived from an EMBL/GenBank/DDBJ whole genome shotgun (WGS) entry which is preliminary data.</text>
</comment>
<dbReference type="GO" id="GO:0005524">
    <property type="term" value="F:ATP binding"/>
    <property type="evidence" value="ECO:0007669"/>
    <property type="project" value="InterPro"/>
</dbReference>
<gene>
    <name evidence="2" type="ORF">C8Q69DRAFT_266521</name>
</gene>
<dbReference type="GO" id="GO:0004672">
    <property type="term" value="F:protein kinase activity"/>
    <property type="evidence" value="ECO:0007669"/>
    <property type="project" value="InterPro"/>
</dbReference>
<accession>A0A443HVB9</accession>
<dbReference type="InterPro" id="IPR011009">
    <property type="entry name" value="Kinase-like_dom_sf"/>
</dbReference>
<evidence type="ECO:0000259" key="1">
    <source>
        <dbReference type="PROSITE" id="PS50011"/>
    </source>
</evidence>
<feature type="domain" description="Protein kinase" evidence="1">
    <location>
        <begin position="11"/>
        <end position="226"/>
    </location>
</feature>
<name>A0A443HVB9_BYSSP</name>
<dbReference type="AlphaFoldDB" id="A0A443HVB9"/>
<evidence type="ECO:0000313" key="3">
    <source>
        <dbReference type="Proteomes" id="UP000283841"/>
    </source>
</evidence>
<dbReference type="GeneID" id="39596027"/>
<organism evidence="2 3">
    <name type="scientific">Byssochlamys spectabilis</name>
    <name type="common">Paecilomyces variotii</name>
    <dbReference type="NCBI Taxonomy" id="264951"/>
    <lineage>
        <taxon>Eukaryota</taxon>
        <taxon>Fungi</taxon>
        <taxon>Dikarya</taxon>
        <taxon>Ascomycota</taxon>
        <taxon>Pezizomycotina</taxon>
        <taxon>Eurotiomycetes</taxon>
        <taxon>Eurotiomycetidae</taxon>
        <taxon>Eurotiales</taxon>
        <taxon>Thermoascaceae</taxon>
        <taxon>Paecilomyces</taxon>
    </lineage>
</organism>
<dbReference type="Proteomes" id="UP000283841">
    <property type="component" value="Unassembled WGS sequence"/>
</dbReference>
<dbReference type="VEuPathDB" id="FungiDB:C8Q69DRAFT_266521"/>
<keyword evidence="3" id="KW-1185">Reference proteome</keyword>
<dbReference type="SUPFAM" id="SSF56112">
    <property type="entry name" value="Protein kinase-like (PK-like)"/>
    <property type="match status" value="1"/>
</dbReference>
<dbReference type="RefSeq" id="XP_028485420.1">
    <property type="nucleotide sequence ID" value="XM_028626750.1"/>
</dbReference>
<sequence length="226" mass="26887">MELTDVKPSEITFKQHLFSSDFSVIFLVVIRNQTCVMKVHHGRGPRLPYEVTDRELDINVCERDAYRRLKERGLCDRRIVPQFYGSMDKFDPRPCQPHLNMFVEDEYPPSAILLEYLPNVEMIHLHNYTTERADRFIEGIKEIHKALIFHGDTKPRNMLLVKDDPDPDRVIWIDFDRADTYHEDQITERQRSFLREEEGIVVSFKHHMDEDVKKGKLVKAYLFYCT</sequence>
<reference evidence="2 3" key="1">
    <citation type="journal article" date="2018" name="Front. Microbiol.">
        <title>Genomic and genetic insights into a cosmopolitan fungus, Paecilomyces variotii (Eurotiales).</title>
        <authorList>
            <person name="Urquhart A.S."/>
            <person name="Mondo S.J."/>
            <person name="Makela M.R."/>
            <person name="Hane J.K."/>
            <person name="Wiebenga A."/>
            <person name="He G."/>
            <person name="Mihaltcheva S."/>
            <person name="Pangilinan J."/>
            <person name="Lipzen A."/>
            <person name="Barry K."/>
            <person name="de Vries R.P."/>
            <person name="Grigoriev I.V."/>
            <person name="Idnurm A."/>
        </authorList>
    </citation>
    <scope>NUCLEOTIDE SEQUENCE [LARGE SCALE GENOMIC DNA]</scope>
    <source>
        <strain evidence="2 3">CBS 101075</strain>
    </source>
</reference>
<protein>
    <recommendedName>
        <fullName evidence="1">Protein kinase domain-containing protein</fullName>
    </recommendedName>
</protein>
<dbReference type="EMBL" id="RCNU01000005">
    <property type="protein sequence ID" value="RWQ95775.1"/>
    <property type="molecule type" value="Genomic_DNA"/>
</dbReference>
<proteinExistence type="predicted"/>
<dbReference type="InterPro" id="IPR000719">
    <property type="entry name" value="Prot_kinase_dom"/>
</dbReference>
<dbReference type="PROSITE" id="PS50011">
    <property type="entry name" value="PROTEIN_KINASE_DOM"/>
    <property type="match status" value="1"/>
</dbReference>